<accession>A0A2P2Q641</accession>
<reference evidence="1" key="1">
    <citation type="submission" date="2018-02" db="EMBL/GenBank/DDBJ databases">
        <title>Rhizophora mucronata_Transcriptome.</title>
        <authorList>
            <person name="Meera S.P."/>
            <person name="Sreeshan A."/>
            <person name="Augustine A."/>
        </authorList>
    </citation>
    <scope>NUCLEOTIDE SEQUENCE</scope>
    <source>
        <tissue evidence="1">Leaf</tissue>
    </source>
</reference>
<evidence type="ECO:0000313" key="1">
    <source>
        <dbReference type="EMBL" id="MBX62462.1"/>
    </source>
</evidence>
<protein>
    <submittedName>
        <fullName evidence="1">Uncharacterized protein</fullName>
    </submittedName>
</protein>
<organism evidence="1">
    <name type="scientific">Rhizophora mucronata</name>
    <name type="common">Asiatic mangrove</name>
    <dbReference type="NCBI Taxonomy" id="61149"/>
    <lineage>
        <taxon>Eukaryota</taxon>
        <taxon>Viridiplantae</taxon>
        <taxon>Streptophyta</taxon>
        <taxon>Embryophyta</taxon>
        <taxon>Tracheophyta</taxon>
        <taxon>Spermatophyta</taxon>
        <taxon>Magnoliopsida</taxon>
        <taxon>eudicotyledons</taxon>
        <taxon>Gunneridae</taxon>
        <taxon>Pentapetalae</taxon>
        <taxon>rosids</taxon>
        <taxon>fabids</taxon>
        <taxon>Malpighiales</taxon>
        <taxon>Rhizophoraceae</taxon>
        <taxon>Rhizophora</taxon>
    </lineage>
</organism>
<sequence length="13" mass="1505">MQHCVQTPGFNSR</sequence>
<proteinExistence type="predicted"/>
<dbReference type="EMBL" id="GGEC01081978">
    <property type="protein sequence ID" value="MBX62462.1"/>
    <property type="molecule type" value="Transcribed_RNA"/>
</dbReference>
<name>A0A2P2Q641_RHIMU</name>